<accession>A0AAV4IP37</accession>
<keyword evidence="3" id="KW-1185">Reference proteome</keyword>
<sequence>MIPAAAPEGHGVMNSQNSSLTAIPPIKPRPRLEFGPAKPKTDYGIFSAKKSGGSSSFRKNYDIEMALKGGVGEAASPTGRGPKDKLKIVDLDEDQLPGASDIHEAKADQRPHLRISQLKQPAGNSSSCSGRNKSGGSEVSRNSSSTQASSSEDEMEQLMWEQMQRQQQQQQQSQKTSASPSTKTGMATKQQRVQQLRTVTVETQHHELHHKKQNGGVNNSSANLPNGALPPLEALMADISCGNWGVLLGKSGSSSGSEAGGFSAYNRNIPMARQTQYAPPPPPAPANPSHFTGGGVGPYHMAAGRNPYMGGAPPQAFMPFSPTEAMLGGTYPYMGRKGFGAYPSYPGMEGYHFGGSAYPPYPPMAHDMNGMGSYGHAGPSYMNNVFPHSYNMGTIGYPMNTSNLSMGGARPKRNWGLLHVPYPPDTYREPHQGMGGARRSHERRFARERMKERQMRRPNQMLMNSTFDMDDEEIESISVV</sequence>
<evidence type="ECO:0000256" key="1">
    <source>
        <dbReference type="SAM" id="MobiDB-lite"/>
    </source>
</evidence>
<feature type="region of interest" description="Disordered" evidence="1">
    <location>
        <begin position="1"/>
        <end position="195"/>
    </location>
</feature>
<feature type="compositionally biased region" description="Low complexity" evidence="1">
    <location>
        <begin position="46"/>
        <end position="57"/>
    </location>
</feature>
<reference evidence="2 3" key="1">
    <citation type="journal article" date="2021" name="Elife">
        <title>Chloroplast acquisition without the gene transfer in kleptoplastic sea slugs, Plakobranchus ocellatus.</title>
        <authorList>
            <person name="Maeda T."/>
            <person name="Takahashi S."/>
            <person name="Yoshida T."/>
            <person name="Shimamura S."/>
            <person name="Takaki Y."/>
            <person name="Nagai Y."/>
            <person name="Toyoda A."/>
            <person name="Suzuki Y."/>
            <person name="Arimoto A."/>
            <person name="Ishii H."/>
            <person name="Satoh N."/>
            <person name="Nishiyama T."/>
            <person name="Hasebe M."/>
            <person name="Maruyama T."/>
            <person name="Minagawa J."/>
            <person name="Obokata J."/>
            <person name="Shigenobu S."/>
        </authorList>
    </citation>
    <scope>NUCLEOTIDE SEQUENCE [LARGE SCALE GENOMIC DNA]</scope>
</reference>
<evidence type="ECO:0000313" key="2">
    <source>
        <dbReference type="EMBL" id="GFS11895.1"/>
    </source>
</evidence>
<feature type="compositionally biased region" description="Low complexity" evidence="1">
    <location>
        <begin position="134"/>
        <end position="150"/>
    </location>
</feature>
<feature type="compositionally biased region" description="Basic and acidic residues" evidence="1">
    <location>
        <begin position="81"/>
        <end position="90"/>
    </location>
</feature>
<organism evidence="2 3">
    <name type="scientific">Elysia marginata</name>
    <dbReference type="NCBI Taxonomy" id="1093978"/>
    <lineage>
        <taxon>Eukaryota</taxon>
        <taxon>Metazoa</taxon>
        <taxon>Spiralia</taxon>
        <taxon>Lophotrochozoa</taxon>
        <taxon>Mollusca</taxon>
        <taxon>Gastropoda</taxon>
        <taxon>Heterobranchia</taxon>
        <taxon>Euthyneura</taxon>
        <taxon>Panpulmonata</taxon>
        <taxon>Sacoglossa</taxon>
        <taxon>Placobranchoidea</taxon>
        <taxon>Plakobranchidae</taxon>
        <taxon>Elysia</taxon>
    </lineage>
</organism>
<feature type="compositionally biased region" description="Basic and acidic residues" evidence="1">
    <location>
        <begin position="101"/>
        <end position="111"/>
    </location>
</feature>
<feature type="compositionally biased region" description="Low complexity" evidence="1">
    <location>
        <begin position="157"/>
        <end position="174"/>
    </location>
</feature>
<dbReference type="EMBL" id="BMAT01009688">
    <property type="protein sequence ID" value="GFS11895.1"/>
    <property type="molecule type" value="Genomic_DNA"/>
</dbReference>
<dbReference type="Proteomes" id="UP000762676">
    <property type="component" value="Unassembled WGS sequence"/>
</dbReference>
<feature type="compositionally biased region" description="Polar residues" evidence="1">
    <location>
        <begin position="117"/>
        <end position="132"/>
    </location>
</feature>
<proteinExistence type="predicted"/>
<dbReference type="AlphaFoldDB" id="A0AAV4IP37"/>
<feature type="compositionally biased region" description="Polar residues" evidence="1">
    <location>
        <begin position="175"/>
        <end position="189"/>
    </location>
</feature>
<comment type="caution">
    <text evidence="2">The sequence shown here is derived from an EMBL/GenBank/DDBJ whole genome shotgun (WGS) entry which is preliminary data.</text>
</comment>
<evidence type="ECO:0000313" key="3">
    <source>
        <dbReference type="Proteomes" id="UP000762676"/>
    </source>
</evidence>
<gene>
    <name evidence="2" type="ORF">ElyMa_004845700</name>
</gene>
<name>A0AAV4IP37_9GAST</name>
<protein>
    <submittedName>
        <fullName evidence="2">Uncharacterized protein</fullName>
    </submittedName>
</protein>